<dbReference type="InterPro" id="IPR043917">
    <property type="entry name" value="DUF5753"/>
</dbReference>
<dbReference type="SMART" id="SM00530">
    <property type="entry name" value="HTH_XRE"/>
    <property type="match status" value="1"/>
</dbReference>
<sequence>MPQRLAVTGLSQEPRKRFTQELRRLREAKGETLQQLAAQLGWDASTFGKLESGRNLGSPEIVEALDQHYGTTPWVLILWELALGDQKRGGRLYRQPLAHERQSVSLCQFSTSILPGLFQTPGYARELFTAGGWSGDQLNTHVDHRMARQELLSGDDAPSLRSIIAETALRTPLKDPTEWRAQLEHLLRMSERDNIAIQVLPLSAGLHPLTSTDVFTMHDGNGRTVVWVESGYSGELFKEAEEVKQYQLRYDRVRDLSYSPGASREFVRQLLERTP</sequence>
<dbReference type="Pfam" id="PF13560">
    <property type="entry name" value="HTH_31"/>
    <property type="match status" value="1"/>
</dbReference>
<keyword evidence="3" id="KW-1185">Reference proteome</keyword>
<evidence type="ECO:0000259" key="1">
    <source>
        <dbReference type="PROSITE" id="PS50943"/>
    </source>
</evidence>
<dbReference type="EMBL" id="JBJVNI010000010">
    <property type="protein sequence ID" value="MFM9611073.1"/>
    <property type="molecule type" value="Genomic_DNA"/>
</dbReference>
<gene>
    <name evidence="2" type="ORF">ACKI18_20480</name>
</gene>
<evidence type="ECO:0000313" key="3">
    <source>
        <dbReference type="Proteomes" id="UP001631957"/>
    </source>
</evidence>
<dbReference type="RefSeq" id="WP_409122003.1">
    <property type="nucleotide sequence ID" value="NZ_JBJVNI010000010.1"/>
</dbReference>
<organism evidence="2 3">
    <name type="scientific">Streptomyces niveiscabiei</name>
    <dbReference type="NCBI Taxonomy" id="164115"/>
    <lineage>
        <taxon>Bacteria</taxon>
        <taxon>Bacillati</taxon>
        <taxon>Actinomycetota</taxon>
        <taxon>Actinomycetes</taxon>
        <taxon>Kitasatosporales</taxon>
        <taxon>Streptomycetaceae</taxon>
        <taxon>Streptomyces</taxon>
    </lineage>
</organism>
<proteinExistence type="predicted"/>
<dbReference type="Gene3D" id="1.10.260.40">
    <property type="entry name" value="lambda repressor-like DNA-binding domains"/>
    <property type="match status" value="1"/>
</dbReference>
<name>A0ABW9HUF9_9ACTN</name>
<feature type="domain" description="HTH cro/C1-type" evidence="1">
    <location>
        <begin position="22"/>
        <end position="76"/>
    </location>
</feature>
<dbReference type="SUPFAM" id="SSF47413">
    <property type="entry name" value="lambda repressor-like DNA-binding domains"/>
    <property type="match status" value="1"/>
</dbReference>
<reference evidence="2 3" key="1">
    <citation type="submission" date="2024-12" db="EMBL/GenBank/DDBJ databases">
        <title>Forecasting of Potato common scab and diversities of Pathogenic streptomyces spp. in china.</title>
        <authorList>
            <person name="Handique U."/>
            <person name="Wu J."/>
        </authorList>
    </citation>
    <scope>NUCLEOTIDE SEQUENCE [LARGE SCALE GENOMIC DNA]</scope>
    <source>
        <strain evidence="2 3">ZRIMU1530</strain>
    </source>
</reference>
<dbReference type="Proteomes" id="UP001631957">
    <property type="component" value="Unassembled WGS sequence"/>
</dbReference>
<protein>
    <submittedName>
        <fullName evidence="2">Helix-turn-helix domain-containing protein</fullName>
    </submittedName>
</protein>
<evidence type="ECO:0000313" key="2">
    <source>
        <dbReference type="EMBL" id="MFM9611073.1"/>
    </source>
</evidence>
<dbReference type="PROSITE" id="PS50943">
    <property type="entry name" value="HTH_CROC1"/>
    <property type="match status" value="1"/>
</dbReference>
<dbReference type="Pfam" id="PF19054">
    <property type="entry name" value="DUF5753"/>
    <property type="match status" value="1"/>
</dbReference>
<dbReference type="InterPro" id="IPR010982">
    <property type="entry name" value="Lambda_DNA-bd_dom_sf"/>
</dbReference>
<dbReference type="CDD" id="cd00093">
    <property type="entry name" value="HTH_XRE"/>
    <property type="match status" value="1"/>
</dbReference>
<comment type="caution">
    <text evidence="2">The sequence shown here is derived from an EMBL/GenBank/DDBJ whole genome shotgun (WGS) entry which is preliminary data.</text>
</comment>
<accession>A0ABW9HUF9</accession>
<dbReference type="InterPro" id="IPR001387">
    <property type="entry name" value="Cro/C1-type_HTH"/>
</dbReference>